<reference evidence="1" key="1">
    <citation type="journal article" date="2019" name="Sci. Rep.">
        <title>Draft genome of Tanacetum cinerariifolium, the natural source of mosquito coil.</title>
        <authorList>
            <person name="Yamashiro T."/>
            <person name="Shiraishi A."/>
            <person name="Satake H."/>
            <person name="Nakayama K."/>
        </authorList>
    </citation>
    <scope>NUCLEOTIDE SEQUENCE</scope>
</reference>
<proteinExistence type="predicted"/>
<gene>
    <name evidence="1" type="ORF">Tci_618914</name>
</gene>
<organism evidence="1">
    <name type="scientific">Tanacetum cinerariifolium</name>
    <name type="common">Dalmatian daisy</name>
    <name type="synonym">Chrysanthemum cinerariifolium</name>
    <dbReference type="NCBI Taxonomy" id="118510"/>
    <lineage>
        <taxon>Eukaryota</taxon>
        <taxon>Viridiplantae</taxon>
        <taxon>Streptophyta</taxon>
        <taxon>Embryophyta</taxon>
        <taxon>Tracheophyta</taxon>
        <taxon>Spermatophyta</taxon>
        <taxon>Magnoliopsida</taxon>
        <taxon>eudicotyledons</taxon>
        <taxon>Gunneridae</taxon>
        <taxon>Pentapetalae</taxon>
        <taxon>asterids</taxon>
        <taxon>campanulids</taxon>
        <taxon>Asterales</taxon>
        <taxon>Asteraceae</taxon>
        <taxon>Asteroideae</taxon>
        <taxon>Anthemideae</taxon>
        <taxon>Anthemidinae</taxon>
        <taxon>Tanacetum</taxon>
    </lineage>
</organism>
<sequence length="55" mass="6026">PMVPGLAGGEWWRACGSRGKWWSGAENRDEGSVSLNVEGRRVLFGTFTHLVPVVI</sequence>
<dbReference type="EMBL" id="BKCJ010429545">
    <property type="protein sequence ID" value="GFA46942.1"/>
    <property type="molecule type" value="Genomic_DNA"/>
</dbReference>
<feature type="non-terminal residue" evidence="1">
    <location>
        <position position="1"/>
    </location>
</feature>
<accession>A0A699JPS2</accession>
<evidence type="ECO:0000313" key="1">
    <source>
        <dbReference type="EMBL" id="GFA46942.1"/>
    </source>
</evidence>
<dbReference type="AlphaFoldDB" id="A0A699JPS2"/>
<protein>
    <submittedName>
        <fullName evidence="1">Uncharacterized protein</fullName>
    </submittedName>
</protein>
<comment type="caution">
    <text evidence="1">The sequence shown here is derived from an EMBL/GenBank/DDBJ whole genome shotgun (WGS) entry which is preliminary data.</text>
</comment>
<name>A0A699JPS2_TANCI</name>